<sequence length="585" mass="63162">MKTNQLWILLIALSSSFSLFSQVETGQKVKLNEDGTFTTTPVLINSNSTNRDVQTADLLFSFGKPANPQIKNSRGVTLADLDNDGVEEIIYGIDTTLYALKGDGSILFEIPVEGPILLPPSIADLDDDGTPEIIFNTGYPTTIGRVYVMDNTGVPLTGWPVNFNDKWMINAPAIADLDGDGTLDIITGERFGSSQGYLHALNIDGSEINANWPVSLPATPAFTPSIGDIDNDGDMDVVIAASAVGMFAFDSDGTILPGFPLVDPDKSYSYQSPTLVDLDGDETLEIVGANHGNTPGFYVLNADASYATGWPIILNEWTYTTPTVADIDADGTYELFFGNRNTSNDGTLLPTIYGQAPDASSIDNFPVENYGGNEGFITIADINEDDIPEVIFSSVITDSNAMGYIHAYSTDGSGEIDGFPLRTPGYTFLNGAVLGDVDNDGMMDLTANSYTLNFGVMTDSTFVNTFNLNVPYDASKILRNGYKGSNLRDGLIEEEILSNSEILISSNILISPNPSNGTLNLSINMELNNAQIEIYDITGKRIISENADFRKNTSVTLNLNQVDNGIYLIKVSNGIVTHTSKWIKN</sequence>
<evidence type="ECO:0000259" key="3">
    <source>
        <dbReference type="Pfam" id="PF18962"/>
    </source>
</evidence>
<feature type="chain" id="PRO_5023854582" description="Secretion system C-terminal sorting domain-containing protein" evidence="2">
    <location>
        <begin position="22"/>
        <end position="585"/>
    </location>
</feature>
<evidence type="ECO:0000256" key="2">
    <source>
        <dbReference type="SAM" id="SignalP"/>
    </source>
</evidence>
<comment type="caution">
    <text evidence="4">The sequence shown here is derived from an EMBL/GenBank/DDBJ whole genome shotgun (WGS) entry which is preliminary data.</text>
</comment>
<organism evidence="4 5">
    <name type="scientific">Patiriisocius marinus</name>
    <dbReference type="NCBI Taxonomy" id="1397112"/>
    <lineage>
        <taxon>Bacteria</taxon>
        <taxon>Pseudomonadati</taxon>
        <taxon>Bacteroidota</taxon>
        <taxon>Flavobacteriia</taxon>
        <taxon>Flavobacteriales</taxon>
        <taxon>Flavobacteriaceae</taxon>
        <taxon>Patiriisocius</taxon>
    </lineage>
</organism>
<dbReference type="OrthoDB" id="9816120at2"/>
<name>A0A5J4J1J5_9FLAO</name>
<dbReference type="EMBL" id="BKCG01000004">
    <property type="protein sequence ID" value="GER59651.1"/>
    <property type="molecule type" value="Genomic_DNA"/>
</dbReference>
<dbReference type="PANTHER" id="PTHR44103">
    <property type="entry name" value="PROPROTEIN CONVERTASE P"/>
    <property type="match status" value="1"/>
</dbReference>
<evidence type="ECO:0000256" key="1">
    <source>
        <dbReference type="ARBA" id="ARBA00022729"/>
    </source>
</evidence>
<gene>
    <name evidence="4" type="ORF">ULMA_17590</name>
</gene>
<dbReference type="InterPro" id="IPR026444">
    <property type="entry name" value="Secre_tail"/>
</dbReference>
<protein>
    <recommendedName>
        <fullName evidence="3">Secretion system C-terminal sorting domain-containing protein</fullName>
    </recommendedName>
</protein>
<dbReference type="RefSeq" id="WP_151674111.1">
    <property type="nucleotide sequence ID" value="NZ_BKCG01000004.1"/>
</dbReference>
<dbReference type="AlphaFoldDB" id="A0A5J4J1J5"/>
<dbReference type="PANTHER" id="PTHR44103:SF1">
    <property type="entry name" value="PROPROTEIN CONVERTASE P"/>
    <property type="match status" value="1"/>
</dbReference>
<accession>A0A5J4J1J5</accession>
<feature type="signal peptide" evidence="2">
    <location>
        <begin position="1"/>
        <end position="21"/>
    </location>
</feature>
<dbReference type="NCBIfam" id="TIGR04183">
    <property type="entry name" value="Por_Secre_tail"/>
    <property type="match status" value="1"/>
</dbReference>
<dbReference type="Pfam" id="PF18962">
    <property type="entry name" value="Por_Secre_tail"/>
    <property type="match status" value="1"/>
</dbReference>
<dbReference type="InterPro" id="IPR013517">
    <property type="entry name" value="FG-GAP"/>
</dbReference>
<keyword evidence="5" id="KW-1185">Reference proteome</keyword>
<evidence type="ECO:0000313" key="4">
    <source>
        <dbReference type="EMBL" id="GER59651.1"/>
    </source>
</evidence>
<proteinExistence type="predicted"/>
<evidence type="ECO:0000313" key="5">
    <source>
        <dbReference type="Proteomes" id="UP000326509"/>
    </source>
</evidence>
<feature type="domain" description="Secretion system C-terminal sorting" evidence="3">
    <location>
        <begin position="510"/>
        <end position="582"/>
    </location>
</feature>
<dbReference type="Proteomes" id="UP000326509">
    <property type="component" value="Unassembled WGS sequence"/>
</dbReference>
<reference evidence="4 5" key="1">
    <citation type="submission" date="2019-08" db="EMBL/GenBank/DDBJ databases">
        <title>Draft genome sequence of Ulvibacter marinus type strain NBRC 109484.</title>
        <authorList>
            <person name="Kawano K."/>
            <person name="Ushijima N."/>
            <person name="Kihara M."/>
            <person name="Itoh H."/>
        </authorList>
    </citation>
    <scope>NUCLEOTIDE SEQUENCE [LARGE SCALE GENOMIC DNA]</scope>
    <source>
        <strain evidence="4 5">NBRC 109484</strain>
    </source>
</reference>
<dbReference type="Pfam" id="PF13517">
    <property type="entry name" value="FG-GAP_3"/>
    <property type="match status" value="2"/>
</dbReference>
<dbReference type="Gene3D" id="2.60.40.3080">
    <property type="match status" value="1"/>
</dbReference>
<keyword evidence="1 2" id="KW-0732">Signal</keyword>
<dbReference type="Gene3D" id="2.130.10.130">
    <property type="entry name" value="Integrin alpha, N-terminal"/>
    <property type="match status" value="1"/>
</dbReference>
<dbReference type="InterPro" id="IPR028994">
    <property type="entry name" value="Integrin_alpha_N"/>
</dbReference>
<dbReference type="SUPFAM" id="SSF69318">
    <property type="entry name" value="Integrin alpha N-terminal domain"/>
    <property type="match status" value="1"/>
</dbReference>